<sequence>MVWIKLPVLLAAGICFHRSITPPNPPPPRSESSSYKDLWSQSWVAWGPVLTKALSWIVCLCEALTIYARNMEHSSPTAHQLLLYLLKRPIQSTAIRITPSFLGSMILLITCVSIRILCYRALGRFFTFELTIRPKHELVKTGPYAWVRHPGYTAMILGYIGSVLCAFGEGSWMRESGWLETRAGKTFSLFYFVWYVHLALGMVWRTGQEDKMLEDRFGTEWQAWSRKVRYKLVPGFY</sequence>
<comment type="caution">
    <text evidence="5">Lacks conserved residue(s) required for the propagation of feature annotation.</text>
</comment>
<evidence type="ECO:0000313" key="7">
    <source>
        <dbReference type="Proteomes" id="UP000030671"/>
    </source>
</evidence>
<dbReference type="EMBL" id="KI925465">
    <property type="protein sequence ID" value="ETW76183.1"/>
    <property type="molecule type" value="Genomic_DNA"/>
</dbReference>
<dbReference type="RefSeq" id="XP_009552394.1">
    <property type="nucleotide sequence ID" value="XM_009554099.1"/>
</dbReference>
<organism evidence="6 7">
    <name type="scientific">Heterobasidion irregulare (strain TC 32-1)</name>
    <dbReference type="NCBI Taxonomy" id="747525"/>
    <lineage>
        <taxon>Eukaryota</taxon>
        <taxon>Fungi</taxon>
        <taxon>Dikarya</taxon>
        <taxon>Basidiomycota</taxon>
        <taxon>Agaricomycotina</taxon>
        <taxon>Agaricomycetes</taxon>
        <taxon>Russulales</taxon>
        <taxon>Bondarzewiaceae</taxon>
        <taxon>Heterobasidion</taxon>
        <taxon>Heterobasidion annosum species complex</taxon>
    </lineage>
</organism>
<dbReference type="InterPro" id="IPR007269">
    <property type="entry name" value="ICMT_MeTrfase"/>
</dbReference>
<keyword evidence="7" id="KW-1185">Reference proteome</keyword>
<dbReference type="PANTHER" id="PTHR43847:SF1">
    <property type="entry name" value="BLL3993 PROTEIN"/>
    <property type="match status" value="1"/>
</dbReference>
<keyword evidence="5" id="KW-0489">Methyltransferase</keyword>
<protein>
    <recommendedName>
        <fullName evidence="5">Protein-S-isoprenylcysteine O-methyltransferase</fullName>
        <ecNumber evidence="5">2.1.1.100</ecNumber>
    </recommendedName>
</protein>
<keyword evidence="5" id="KW-0808">Transferase</keyword>
<evidence type="ECO:0000256" key="4">
    <source>
        <dbReference type="ARBA" id="ARBA00023136"/>
    </source>
</evidence>
<dbReference type="GO" id="GO:0005789">
    <property type="term" value="C:endoplasmic reticulum membrane"/>
    <property type="evidence" value="ECO:0007669"/>
    <property type="project" value="UniProtKB-SubCell"/>
</dbReference>
<dbReference type="Proteomes" id="UP000030671">
    <property type="component" value="Unassembled WGS sequence"/>
</dbReference>
<dbReference type="STRING" id="747525.W4JRL7"/>
<proteinExistence type="inferred from homology"/>
<keyword evidence="5" id="KW-0256">Endoplasmic reticulum</keyword>
<evidence type="ECO:0000256" key="1">
    <source>
        <dbReference type="ARBA" id="ARBA00004141"/>
    </source>
</evidence>
<dbReference type="EC" id="2.1.1.100" evidence="5"/>
<name>W4JRL7_HETIT</name>
<dbReference type="HOGENOM" id="CLU_065200_6_0_1"/>
<comment type="catalytic activity">
    <reaction evidence="5">
        <text>[protein]-C-terminal S-[(2E,6E)-farnesyl]-L-cysteine + S-adenosyl-L-methionine = [protein]-C-terminal S-[(2E,6E)-farnesyl]-L-cysteine methyl ester + S-adenosyl-L-homocysteine</text>
        <dbReference type="Rhea" id="RHEA:21672"/>
        <dbReference type="Rhea" id="RHEA-COMP:12125"/>
        <dbReference type="Rhea" id="RHEA-COMP:12126"/>
        <dbReference type="ChEBI" id="CHEBI:57856"/>
        <dbReference type="ChEBI" id="CHEBI:59789"/>
        <dbReference type="ChEBI" id="CHEBI:90510"/>
        <dbReference type="ChEBI" id="CHEBI:90511"/>
        <dbReference type="EC" id="2.1.1.100"/>
    </reaction>
</comment>
<dbReference type="OrthoDB" id="422086at2759"/>
<dbReference type="AlphaFoldDB" id="W4JRL7"/>
<comment type="subcellular location">
    <subcellularLocation>
        <location evidence="5">Endoplasmic reticulum membrane</location>
        <topology evidence="5">Multi-pass membrane protein</topology>
    </subcellularLocation>
    <subcellularLocation>
        <location evidence="1">Membrane</location>
        <topology evidence="1">Multi-pass membrane protein</topology>
    </subcellularLocation>
</comment>
<keyword evidence="4 5" id="KW-0472">Membrane</keyword>
<keyword evidence="5" id="KW-0949">S-adenosyl-L-methionine</keyword>
<dbReference type="KEGG" id="hir:HETIRDRAFT_422754"/>
<dbReference type="eggNOG" id="ENOG502SEDF">
    <property type="taxonomic scope" value="Eukaryota"/>
</dbReference>
<keyword evidence="3 5" id="KW-1133">Transmembrane helix</keyword>
<evidence type="ECO:0000256" key="2">
    <source>
        <dbReference type="ARBA" id="ARBA00022692"/>
    </source>
</evidence>
<dbReference type="GO" id="GO:0004671">
    <property type="term" value="F:protein C-terminal S-isoprenylcysteine carboxyl O-methyltransferase activity"/>
    <property type="evidence" value="ECO:0007669"/>
    <property type="project" value="UniProtKB-EC"/>
</dbReference>
<dbReference type="PANTHER" id="PTHR43847">
    <property type="entry name" value="BLL3993 PROTEIN"/>
    <property type="match status" value="1"/>
</dbReference>
<accession>W4JRL7</accession>
<dbReference type="Gene3D" id="1.20.120.1630">
    <property type="match status" value="1"/>
</dbReference>
<feature type="transmembrane region" description="Helical" evidence="5">
    <location>
        <begin position="151"/>
        <end position="168"/>
    </location>
</feature>
<dbReference type="InterPro" id="IPR052527">
    <property type="entry name" value="Metal_cation-efflux_comp"/>
</dbReference>
<evidence type="ECO:0000256" key="3">
    <source>
        <dbReference type="ARBA" id="ARBA00022989"/>
    </source>
</evidence>
<feature type="transmembrane region" description="Helical" evidence="5">
    <location>
        <begin position="101"/>
        <end position="122"/>
    </location>
</feature>
<gene>
    <name evidence="6" type="ORF">HETIRDRAFT_422754</name>
</gene>
<dbReference type="InParanoid" id="W4JRL7"/>
<comment type="similarity">
    <text evidence="5">Belongs to the class VI-like SAM-binding methyltransferase superfamily. Isoprenylcysteine carboxyl methyltransferase family.</text>
</comment>
<dbReference type="GO" id="GO:0032259">
    <property type="term" value="P:methylation"/>
    <property type="evidence" value="ECO:0007669"/>
    <property type="project" value="UniProtKB-KW"/>
</dbReference>
<dbReference type="Pfam" id="PF04140">
    <property type="entry name" value="ICMT"/>
    <property type="match status" value="1"/>
</dbReference>
<reference evidence="6 7" key="1">
    <citation type="journal article" date="2012" name="New Phytol.">
        <title>Insight into trade-off between wood decay and parasitism from the genome of a fungal forest pathogen.</title>
        <authorList>
            <person name="Olson A."/>
            <person name="Aerts A."/>
            <person name="Asiegbu F."/>
            <person name="Belbahri L."/>
            <person name="Bouzid O."/>
            <person name="Broberg A."/>
            <person name="Canback B."/>
            <person name="Coutinho P.M."/>
            <person name="Cullen D."/>
            <person name="Dalman K."/>
            <person name="Deflorio G."/>
            <person name="van Diepen L.T."/>
            <person name="Dunand C."/>
            <person name="Duplessis S."/>
            <person name="Durling M."/>
            <person name="Gonthier P."/>
            <person name="Grimwood J."/>
            <person name="Fossdal C.G."/>
            <person name="Hansson D."/>
            <person name="Henrissat B."/>
            <person name="Hietala A."/>
            <person name="Himmelstrand K."/>
            <person name="Hoffmeister D."/>
            <person name="Hogberg N."/>
            <person name="James T.Y."/>
            <person name="Karlsson M."/>
            <person name="Kohler A."/>
            <person name="Kues U."/>
            <person name="Lee Y.H."/>
            <person name="Lin Y.C."/>
            <person name="Lind M."/>
            <person name="Lindquist E."/>
            <person name="Lombard V."/>
            <person name="Lucas S."/>
            <person name="Lunden K."/>
            <person name="Morin E."/>
            <person name="Murat C."/>
            <person name="Park J."/>
            <person name="Raffaello T."/>
            <person name="Rouze P."/>
            <person name="Salamov A."/>
            <person name="Schmutz J."/>
            <person name="Solheim H."/>
            <person name="Stahlberg J."/>
            <person name="Velez H."/>
            <person name="de Vries R.P."/>
            <person name="Wiebenga A."/>
            <person name="Woodward S."/>
            <person name="Yakovlev I."/>
            <person name="Garbelotto M."/>
            <person name="Martin F."/>
            <person name="Grigoriev I.V."/>
            <person name="Stenlid J."/>
        </authorList>
    </citation>
    <scope>NUCLEOTIDE SEQUENCE [LARGE SCALE GENOMIC DNA]</scope>
    <source>
        <strain evidence="6 7">TC 32-1</strain>
    </source>
</reference>
<evidence type="ECO:0000256" key="5">
    <source>
        <dbReference type="RuleBase" id="RU362022"/>
    </source>
</evidence>
<feature type="transmembrane region" description="Helical" evidence="5">
    <location>
        <begin position="189"/>
        <end position="207"/>
    </location>
</feature>
<keyword evidence="2 5" id="KW-0812">Transmembrane</keyword>
<dbReference type="GeneID" id="20673847"/>
<evidence type="ECO:0000313" key="6">
    <source>
        <dbReference type="EMBL" id="ETW76183.1"/>
    </source>
</evidence>